<evidence type="ECO:0000313" key="10">
    <source>
        <dbReference type="Proteomes" id="UP000037784"/>
    </source>
</evidence>
<dbReference type="PANTHER" id="PTHR30566:SF5">
    <property type="entry name" value="MECHANOSENSITIVE ION CHANNEL PROTEIN 1, MITOCHONDRIAL-RELATED"/>
    <property type="match status" value="1"/>
</dbReference>
<evidence type="ECO:0000256" key="6">
    <source>
        <dbReference type="SAM" id="Phobius"/>
    </source>
</evidence>
<keyword evidence="5 6" id="KW-0472">Membrane</keyword>
<evidence type="ECO:0000313" key="11">
    <source>
        <dbReference type="Proteomes" id="UP000050502"/>
    </source>
</evidence>
<evidence type="ECO:0000259" key="7">
    <source>
        <dbReference type="Pfam" id="PF00924"/>
    </source>
</evidence>
<evidence type="ECO:0000256" key="2">
    <source>
        <dbReference type="ARBA" id="ARBA00022475"/>
    </source>
</evidence>
<name>A0A0N0RFT2_9CHLR</name>
<comment type="subcellular location">
    <subcellularLocation>
        <location evidence="1">Cell membrane</location>
        <topology evidence="1">Multi-pass membrane protein</topology>
    </subcellularLocation>
</comment>
<gene>
    <name evidence="8" type="ORF">ARMA_2373</name>
    <name evidence="9" type="ORF">SE16_06550</name>
</gene>
<dbReference type="PANTHER" id="PTHR30566">
    <property type="entry name" value="YNAI-RELATED MECHANOSENSITIVE ION CHANNEL"/>
    <property type="match status" value="1"/>
</dbReference>
<dbReference type="RefSeq" id="WP_054493721.1">
    <property type="nucleotide sequence ID" value="NZ_BBZA01000214.1"/>
</dbReference>
<reference evidence="8 10" key="1">
    <citation type="journal article" date="2015" name="Genome Announc.">
        <title>Draft Genome Sequence of a Heterotrophic Facultative Anaerobic Thermophilic Bacterium, Ardenticatena maritima Strain 110ST.</title>
        <authorList>
            <person name="Kawaichi S."/>
            <person name="Yoshida T."/>
            <person name="Sako Y."/>
            <person name="Nakamura R."/>
        </authorList>
    </citation>
    <scope>NUCLEOTIDE SEQUENCE [LARGE SCALE GENOMIC DNA]</scope>
    <source>
        <strain evidence="8 10">110S</strain>
    </source>
</reference>
<dbReference type="SUPFAM" id="SSF82689">
    <property type="entry name" value="Mechanosensitive channel protein MscS (YggB), C-terminal domain"/>
    <property type="match status" value="1"/>
</dbReference>
<dbReference type="SUPFAM" id="SSF50182">
    <property type="entry name" value="Sm-like ribonucleoproteins"/>
    <property type="match status" value="1"/>
</dbReference>
<keyword evidence="3 6" id="KW-0812">Transmembrane</keyword>
<dbReference type="InterPro" id="IPR010920">
    <property type="entry name" value="LSM_dom_sf"/>
</dbReference>
<evidence type="ECO:0000256" key="4">
    <source>
        <dbReference type="ARBA" id="ARBA00022989"/>
    </source>
</evidence>
<dbReference type="Gene3D" id="3.30.70.100">
    <property type="match status" value="1"/>
</dbReference>
<feature type="transmembrane region" description="Helical" evidence="6">
    <location>
        <begin position="23"/>
        <end position="44"/>
    </location>
</feature>
<dbReference type="Pfam" id="PF00924">
    <property type="entry name" value="MS_channel_2nd"/>
    <property type="match status" value="1"/>
</dbReference>
<dbReference type="Proteomes" id="UP000050502">
    <property type="component" value="Unassembled WGS sequence"/>
</dbReference>
<evidence type="ECO:0000256" key="3">
    <source>
        <dbReference type="ARBA" id="ARBA00022692"/>
    </source>
</evidence>
<dbReference type="Proteomes" id="UP000037784">
    <property type="component" value="Unassembled WGS sequence"/>
</dbReference>
<dbReference type="GO" id="GO:0005886">
    <property type="term" value="C:plasma membrane"/>
    <property type="evidence" value="ECO:0007669"/>
    <property type="project" value="UniProtKB-SubCell"/>
</dbReference>
<dbReference type="InterPro" id="IPR011066">
    <property type="entry name" value="MscS_channel_C_sf"/>
</dbReference>
<evidence type="ECO:0000313" key="8">
    <source>
        <dbReference type="EMBL" id="GAP63950.1"/>
    </source>
</evidence>
<comment type="caution">
    <text evidence="8">The sequence shown here is derived from an EMBL/GenBank/DDBJ whole genome shotgun (WGS) entry which is preliminary data.</text>
</comment>
<reference evidence="9 11" key="2">
    <citation type="submission" date="2015-07" db="EMBL/GenBank/DDBJ databases">
        <title>Whole genome sequence of Ardenticatena maritima DSM 23922.</title>
        <authorList>
            <person name="Hemp J."/>
            <person name="Ward L.M."/>
            <person name="Pace L.A."/>
            <person name="Fischer W.W."/>
        </authorList>
    </citation>
    <scope>NUCLEOTIDE SEQUENCE [LARGE SCALE GENOMIC DNA]</scope>
    <source>
        <strain evidence="9 11">110S</strain>
    </source>
</reference>
<reference evidence="10" key="3">
    <citation type="submission" date="2015-08" db="EMBL/GenBank/DDBJ databases">
        <title>Draft Genome Sequence of a Heterotrophic Facultative Anaerobic Bacterium Ardenticatena maritima Strain 110S.</title>
        <authorList>
            <person name="Kawaichi S."/>
            <person name="Yoshida T."/>
            <person name="Sako Y."/>
            <person name="Nakamura R."/>
        </authorList>
    </citation>
    <scope>NUCLEOTIDE SEQUENCE [LARGE SCALE GENOMIC DNA]</scope>
    <source>
        <strain evidence="10">110S</strain>
    </source>
</reference>
<dbReference type="AlphaFoldDB" id="A0A0N0RFT2"/>
<dbReference type="Gene3D" id="1.10.287.1260">
    <property type="match status" value="1"/>
</dbReference>
<keyword evidence="10" id="KW-1185">Reference proteome</keyword>
<dbReference type="Gene3D" id="2.30.30.60">
    <property type="match status" value="1"/>
</dbReference>
<proteinExistence type="predicted"/>
<feature type="domain" description="Mechanosensitive ion channel MscS" evidence="7">
    <location>
        <begin position="105"/>
        <end position="181"/>
    </location>
</feature>
<organism evidence="8 10">
    <name type="scientific">Ardenticatena maritima</name>
    <dbReference type="NCBI Taxonomy" id="872965"/>
    <lineage>
        <taxon>Bacteria</taxon>
        <taxon>Bacillati</taxon>
        <taxon>Chloroflexota</taxon>
        <taxon>Ardenticatenia</taxon>
        <taxon>Ardenticatenales</taxon>
        <taxon>Ardenticatenaceae</taxon>
        <taxon>Ardenticatena</taxon>
    </lineage>
</organism>
<dbReference type="EMBL" id="BBZA01000214">
    <property type="protein sequence ID" value="GAP63950.1"/>
    <property type="molecule type" value="Genomic_DNA"/>
</dbReference>
<dbReference type="InterPro" id="IPR023408">
    <property type="entry name" value="MscS_beta-dom_sf"/>
</dbReference>
<dbReference type="InParanoid" id="A0A0N0RFT2"/>
<accession>A0A0N0RFT2</accession>
<evidence type="ECO:0000313" key="9">
    <source>
        <dbReference type="EMBL" id="KPL88453.1"/>
    </source>
</evidence>
<sequence length="315" mass="36938">MPSFDQQSLIAFLESLIGSPESALWRLQMSIVVLVALWLANRVWVKLLERRDLSPEQQFSLQKTFSYITSVLALILLARFWFNDFRSVATFLGLLSAGLAIALRDPLTNFVGWLFIIWRRPYVVGDRIQIGDLRGDVIDLRIFQTLLLEIGNWVQNEQSTGRILHVPNQRVFTDTIANYTKGFGYIWNEIPVVITFESNWEKAETILRNILERYWAQEADAAHAELKRATRRYYILFPTISPTVYLDVVDNGVRLTMRYMTRARQRRSTAEYLWKEVLRAFAQERDIDLAYPTQRLYFEPQEGKRARPQRHDEQA</sequence>
<feature type="transmembrane region" description="Helical" evidence="6">
    <location>
        <begin position="65"/>
        <end position="82"/>
    </location>
</feature>
<dbReference type="OrthoDB" id="9809206at2"/>
<evidence type="ECO:0000256" key="1">
    <source>
        <dbReference type="ARBA" id="ARBA00004651"/>
    </source>
</evidence>
<dbReference type="InterPro" id="IPR006685">
    <property type="entry name" value="MscS_channel_2nd"/>
</dbReference>
<evidence type="ECO:0000256" key="5">
    <source>
        <dbReference type="ARBA" id="ARBA00023136"/>
    </source>
</evidence>
<keyword evidence="2" id="KW-1003">Cell membrane</keyword>
<dbReference type="GO" id="GO:0055085">
    <property type="term" value="P:transmembrane transport"/>
    <property type="evidence" value="ECO:0007669"/>
    <property type="project" value="InterPro"/>
</dbReference>
<keyword evidence="4 6" id="KW-1133">Transmembrane helix</keyword>
<protein>
    <recommendedName>
        <fullName evidence="7">Mechanosensitive ion channel MscS domain-containing protein</fullName>
    </recommendedName>
</protein>
<dbReference type="STRING" id="872965.SE16_06550"/>
<dbReference type="EMBL" id="LGKN01000004">
    <property type="protein sequence ID" value="KPL88453.1"/>
    <property type="molecule type" value="Genomic_DNA"/>
</dbReference>